<dbReference type="Gene3D" id="3.40.630.30">
    <property type="match status" value="1"/>
</dbReference>
<proteinExistence type="predicted"/>
<evidence type="ECO:0000313" key="4">
    <source>
        <dbReference type="EMBL" id="NHC12458.1"/>
    </source>
</evidence>
<accession>A0ABX0GPT1</accession>
<dbReference type="InterPro" id="IPR000182">
    <property type="entry name" value="GNAT_dom"/>
</dbReference>
<dbReference type="Proteomes" id="UP000800981">
    <property type="component" value="Unassembled WGS sequence"/>
</dbReference>
<dbReference type="InterPro" id="IPR050680">
    <property type="entry name" value="YpeA/RimI_acetyltransf"/>
</dbReference>
<evidence type="ECO:0000313" key="5">
    <source>
        <dbReference type="Proteomes" id="UP000800981"/>
    </source>
</evidence>
<keyword evidence="1" id="KW-0808">Transferase</keyword>
<evidence type="ECO:0000256" key="2">
    <source>
        <dbReference type="ARBA" id="ARBA00023315"/>
    </source>
</evidence>
<evidence type="ECO:0000256" key="1">
    <source>
        <dbReference type="ARBA" id="ARBA00022679"/>
    </source>
</evidence>
<name>A0ABX0GPT1_9ACTN</name>
<dbReference type="PANTHER" id="PTHR43420">
    <property type="entry name" value="ACETYLTRANSFERASE"/>
    <property type="match status" value="1"/>
</dbReference>
<organism evidence="4 5">
    <name type="scientific">Motilibacter deserti</name>
    <dbReference type="NCBI Taxonomy" id="2714956"/>
    <lineage>
        <taxon>Bacteria</taxon>
        <taxon>Bacillati</taxon>
        <taxon>Actinomycetota</taxon>
        <taxon>Actinomycetes</taxon>
        <taxon>Motilibacterales</taxon>
        <taxon>Motilibacteraceae</taxon>
        <taxon>Motilibacter</taxon>
    </lineage>
</organism>
<dbReference type="EMBL" id="JAANNP010000001">
    <property type="protein sequence ID" value="NHC12458.1"/>
    <property type="molecule type" value="Genomic_DNA"/>
</dbReference>
<protein>
    <submittedName>
        <fullName evidence="4">GNAT family N-acetyltransferase</fullName>
    </submittedName>
</protein>
<dbReference type="SUPFAM" id="SSF55729">
    <property type="entry name" value="Acyl-CoA N-acyltransferases (Nat)"/>
    <property type="match status" value="1"/>
</dbReference>
<reference evidence="4 5" key="1">
    <citation type="submission" date="2020-03" db="EMBL/GenBank/DDBJ databases">
        <title>Two novel Motilibacter sp.</title>
        <authorList>
            <person name="Liu S."/>
        </authorList>
    </citation>
    <scope>NUCLEOTIDE SEQUENCE [LARGE SCALE GENOMIC DNA]</scope>
    <source>
        <strain evidence="4 5">E257</strain>
    </source>
</reference>
<gene>
    <name evidence="4" type="ORF">G9H71_01500</name>
</gene>
<dbReference type="RefSeq" id="WP_166276759.1">
    <property type="nucleotide sequence ID" value="NZ_JAANNP010000001.1"/>
</dbReference>
<keyword evidence="5" id="KW-1185">Reference proteome</keyword>
<dbReference type="PROSITE" id="PS51186">
    <property type="entry name" value="GNAT"/>
    <property type="match status" value="1"/>
</dbReference>
<keyword evidence="2" id="KW-0012">Acyltransferase</keyword>
<sequence>MTLQEFEPWQAELSRAYAAEQVAAGVWTADEALDRALEGSAALLPDGLATPGMLLLLGVLPDGTRVGRVWIGLQHPRGIAGCAFVYDLEVEPEHRGRGLGRELLSLGERAARDHGARAVELNVFGTNATAIALYASAGYRVVTQQMRKELAD</sequence>
<feature type="domain" description="N-acetyltransferase" evidence="3">
    <location>
        <begin position="1"/>
        <end position="152"/>
    </location>
</feature>
<evidence type="ECO:0000259" key="3">
    <source>
        <dbReference type="PROSITE" id="PS51186"/>
    </source>
</evidence>
<dbReference type="CDD" id="cd04301">
    <property type="entry name" value="NAT_SF"/>
    <property type="match status" value="1"/>
</dbReference>
<comment type="caution">
    <text evidence="4">The sequence shown here is derived from an EMBL/GenBank/DDBJ whole genome shotgun (WGS) entry which is preliminary data.</text>
</comment>
<dbReference type="Pfam" id="PF00583">
    <property type="entry name" value="Acetyltransf_1"/>
    <property type="match status" value="1"/>
</dbReference>
<dbReference type="InterPro" id="IPR016181">
    <property type="entry name" value="Acyl_CoA_acyltransferase"/>
</dbReference>